<accession>A0A2S7D5D7</accession>
<name>A0A2S7D5D7_9XANT</name>
<protein>
    <recommendedName>
        <fullName evidence="1">DUF4189 domain-containing protein</fullName>
    </recommendedName>
</protein>
<feature type="domain" description="DUF4189" evidence="1">
    <location>
        <begin position="73"/>
        <end position="169"/>
    </location>
</feature>
<dbReference type="InterPro" id="IPR025240">
    <property type="entry name" value="DUF4189"/>
</dbReference>
<comment type="caution">
    <text evidence="2">The sequence shown here is derived from an EMBL/GenBank/DDBJ whole genome shotgun (WGS) entry which is preliminary data.</text>
</comment>
<proteinExistence type="predicted"/>
<dbReference type="Proteomes" id="UP000238191">
    <property type="component" value="Unassembled WGS sequence"/>
</dbReference>
<sequence length="179" mass="18587">MKAFGARELIVLHVILFGTLANFTVIAQAACPIGTSAGSAVCGPSAGSSSNYNGSREISPPRTVPTGRWIKTWGAIASSPSSGGGSSVGKFSKAEAEREALEHCSEQGVSDCKVALTYRNQCVAFAFPLSGKGGNSIDTGKTIAIASRDAKDKCESGAGSDAKCQIIYSAYSEPFFERY</sequence>
<dbReference type="EMBL" id="MDEI01000004">
    <property type="protein sequence ID" value="PPU69030.1"/>
    <property type="molecule type" value="Genomic_DNA"/>
</dbReference>
<evidence type="ECO:0000259" key="1">
    <source>
        <dbReference type="Pfam" id="PF13827"/>
    </source>
</evidence>
<reference evidence="3" key="1">
    <citation type="submission" date="2016-08" db="EMBL/GenBank/DDBJ databases">
        <authorList>
            <person name="Merda D."/>
            <person name="Briand M."/>
            <person name="Taghouti G."/>
            <person name="Carrere S."/>
            <person name="Gouzy J."/>
            <person name="Portier P."/>
            <person name="Jacques M.-A."/>
            <person name="Fischer-Le Saux M."/>
        </authorList>
    </citation>
    <scope>NUCLEOTIDE SEQUENCE [LARGE SCALE GENOMIC DNA]</scope>
    <source>
        <strain evidence="3">CFBP4643</strain>
    </source>
</reference>
<keyword evidence="3" id="KW-1185">Reference proteome</keyword>
<organism evidence="2 3">
    <name type="scientific">Xanthomonas pisi</name>
    <dbReference type="NCBI Taxonomy" id="56457"/>
    <lineage>
        <taxon>Bacteria</taxon>
        <taxon>Pseudomonadati</taxon>
        <taxon>Pseudomonadota</taxon>
        <taxon>Gammaproteobacteria</taxon>
        <taxon>Lysobacterales</taxon>
        <taxon>Lysobacteraceae</taxon>
        <taxon>Xanthomonas</taxon>
    </lineage>
</organism>
<evidence type="ECO:0000313" key="3">
    <source>
        <dbReference type="Proteomes" id="UP000238191"/>
    </source>
</evidence>
<dbReference type="Pfam" id="PF13827">
    <property type="entry name" value="DUF4189"/>
    <property type="match status" value="1"/>
</dbReference>
<evidence type="ECO:0000313" key="2">
    <source>
        <dbReference type="EMBL" id="PPU69030.1"/>
    </source>
</evidence>
<dbReference type="AlphaFoldDB" id="A0A2S7D5D7"/>
<gene>
    <name evidence="2" type="ORF">XpiCFBP4643_05640</name>
</gene>
<dbReference type="OrthoDB" id="6008701at2"/>